<dbReference type="RefSeq" id="WP_203740034.1">
    <property type="nucleotide sequence ID" value="NZ_BAAAUC010000034.1"/>
</dbReference>
<protein>
    <submittedName>
        <fullName evidence="2">Uncharacterized protein</fullName>
    </submittedName>
</protein>
<keyword evidence="3" id="KW-1185">Reference proteome</keyword>
<accession>A0A919IFP5</accession>
<sequence length="268" mass="27889">MEFSRAQYEAVIAEIEAGTKTLEAKLAEVKPAAKNATSHWWIDPVSAEAINYIADKTVEIGTGILNWILDVLKGATAPIWMFVDAYHWMDLRGTANAVSTDLSTQNLVIDDSDWRGKARDNYLAAAGAQAGAAARVGSIAGSTAGMLATCAGAGLAFYIAVAAVLAKLIATTVAAVAALGSVVFSWVGAGLVLQEAGFSTTALWAASATLAGFLGTQAAAMITMHGDTVDPTSFPNGVWPKPNSAQYNDATVFDANGKVDADWSLKKD</sequence>
<keyword evidence="1" id="KW-0812">Transmembrane</keyword>
<feature type="transmembrane region" description="Helical" evidence="1">
    <location>
        <begin position="172"/>
        <end position="193"/>
    </location>
</feature>
<feature type="transmembrane region" description="Helical" evidence="1">
    <location>
        <begin position="144"/>
        <end position="166"/>
    </location>
</feature>
<comment type="caution">
    <text evidence="2">The sequence shown here is derived from an EMBL/GenBank/DDBJ whole genome shotgun (WGS) entry which is preliminary data.</text>
</comment>
<reference evidence="2" key="1">
    <citation type="submission" date="2021-01" db="EMBL/GenBank/DDBJ databases">
        <title>Whole genome shotgun sequence of Actinoplanes cyaneus NBRC 14990.</title>
        <authorList>
            <person name="Komaki H."/>
            <person name="Tamura T."/>
        </authorList>
    </citation>
    <scope>NUCLEOTIDE SEQUENCE</scope>
    <source>
        <strain evidence="2">NBRC 14990</strain>
    </source>
</reference>
<evidence type="ECO:0000256" key="1">
    <source>
        <dbReference type="SAM" id="Phobius"/>
    </source>
</evidence>
<keyword evidence="1" id="KW-1133">Transmembrane helix</keyword>
<evidence type="ECO:0000313" key="3">
    <source>
        <dbReference type="Proteomes" id="UP000619479"/>
    </source>
</evidence>
<feature type="transmembrane region" description="Helical" evidence="1">
    <location>
        <begin position="202"/>
        <end position="224"/>
    </location>
</feature>
<proteinExistence type="predicted"/>
<dbReference type="Proteomes" id="UP000619479">
    <property type="component" value="Unassembled WGS sequence"/>
</dbReference>
<dbReference type="AlphaFoldDB" id="A0A919IFP5"/>
<organism evidence="2 3">
    <name type="scientific">Actinoplanes cyaneus</name>
    <dbReference type="NCBI Taxonomy" id="52696"/>
    <lineage>
        <taxon>Bacteria</taxon>
        <taxon>Bacillati</taxon>
        <taxon>Actinomycetota</taxon>
        <taxon>Actinomycetes</taxon>
        <taxon>Micromonosporales</taxon>
        <taxon>Micromonosporaceae</taxon>
        <taxon>Actinoplanes</taxon>
    </lineage>
</organism>
<evidence type="ECO:0000313" key="2">
    <source>
        <dbReference type="EMBL" id="GID64542.1"/>
    </source>
</evidence>
<dbReference type="EMBL" id="BOMH01000017">
    <property type="protein sequence ID" value="GID64542.1"/>
    <property type="molecule type" value="Genomic_DNA"/>
</dbReference>
<keyword evidence="1" id="KW-0472">Membrane</keyword>
<gene>
    <name evidence="2" type="ORF">Acy02nite_24230</name>
</gene>
<name>A0A919IFP5_9ACTN</name>